<evidence type="ECO:0000256" key="3">
    <source>
        <dbReference type="ARBA" id="ARBA00022801"/>
    </source>
</evidence>
<evidence type="ECO:0000256" key="1">
    <source>
        <dbReference type="ARBA" id="ARBA00022670"/>
    </source>
</evidence>
<organism evidence="5 6">
    <name type="scientific">Zosterops borbonicus</name>
    <dbReference type="NCBI Taxonomy" id="364589"/>
    <lineage>
        <taxon>Eukaryota</taxon>
        <taxon>Metazoa</taxon>
        <taxon>Chordata</taxon>
        <taxon>Craniata</taxon>
        <taxon>Vertebrata</taxon>
        <taxon>Euteleostomi</taxon>
        <taxon>Archelosauria</taxon>
        <taxon>Archosauria</taxon>
        <taxon>Dinosauria</taxon>
        <taxon>Saurischia</taxon>
        <taxon>Theropoda</taxon>
        <taxon>Coelurosauria</taxon>
        <taxon>Aves</taxon>
        <taxon>Neognathae</taxon>
        <taxon>Neoaves</taxon>
        <taxon>Telluraves</taxon>
        <taxon>Australaves</taxon>
        <taxon>Passeriformes</taxon>
        <taxon>Sylvioidea</taxon>
        <taxon>Zosteropidae</taxon>
        <taxon>Zosterops</taxon>
    </lineage>
</organism>
<dbReference type="InterPro" id="IPR029054">
    <property type="entry name" value="dUTPase-like"/>
</dbReference>
<evidence type="ECO:0000313" key="6">
    <source>
        <dbReference type="Proteomes" id="UP000796761"/>
    </source>
</evidence>
<dbReference type="AlphaFoldDB" id="A0A8K1FZJ9"/>
<dbReference type="PANTHER" id="PTHR19422:SF123">
    <property type="entry name" value="RT1 CLASS I, LOCUS CE15"/>
    <property type="match status" value="1"/>
</dbReference>
<dbReference type="InterPro" id="IPR036157">
    <property type="entry name" value="dUTPase-like_sf"/>
</dbReference>
<dbReference type="PROSITE" id="PS00141">
    <property type="entry name" value="ASP_PROTEASE"/>
    <property type="match status" value="1"/>
</dbReference>
<proteinExistence type="predicted"/>
<dbReference type="EMBL" id="SWJQ01001204">
    <property type="protein sequence ID" value="TRZ08931.1"/>
    <property type="molecule type" value="Genomic_DNA"/>
</dbReference>
<dbReference type="InterPro" id="IPR021109">
    <property type="entry name" value="Peptidase_aspartic_dom_sf"/>
</dbReference>
<dbReference type="Gene3D" id="2.70.40.10">
    <property type="match status" value="1"/>
</dbReference>
<dbReference type="PROSITE" id="PS50175">
    <property type="entry name" value="ASP_PROT_RETROV"/>
    <property type="match status" value="1"/>
</dbReference>
<dbReference type="InterPro" id="IPR001995">
    <property type="entry name" value="Peptidase_A2_cat"/>
</dbReference>
<dbReference type="InterPro" id="IPR018061">
    <property type="entry name" value="Retropepsins"/>
</dbReference>
<dbReference type="PANTHER" id="PTHR19422">
    <property type="entry name" value="GAG RETROVIRAL POLYPROTEIN"/>
    <property type="match status" value="1"/>
</dbReference>
<feature type="domain" description="Peptidase A2" evidence="4">
    <location>
        <begin position="118"/>
        <end position="196"/>
    </location>
</feature>
<reference evidence="5" key="1">
    <citation type="submission" date="2019-04" db="EMBL/GenBank/DDBJ databases">
        <title>Genome assembly of Zosterops borbonicus 15179.</title>
        <authorList>
            <person name="Leroy T."/>
            <person name="Anselmetti Y."/>
            <person name="Tilak M.-K."/>
            <person name="Nabholz B."/>
        </authorList>
    </citation>
    <scope>NUCLEOTIDE SEQUENCE</scope>
    <source>
        <strain evidence="5">HGM_15179</strain>
        <tissue evidence="5">Muscle</tissue>
    </source>
</reference>
<protein>
    <recommendedName>
        <fullName evidence="4">Peptidase A2 domain-containing protein</fullName>
    </recommendedName>
</protein>
<accession>A0A8K1FZJ9</accession>
<dbReference type="InterPro" id="IPR051592">
    <property type="entry name" value="HERV-K_Pro_peptidase_A2"/>
</dbReference>
<keyword evidence="1" id="KW-0645">Protease</keyword>
<dbReference type="Pfam" id="PF00692">
    <property type="entry name" value="dUTPase"/>
    <property type="match status" value="1"/>
</dbReference>
<sequence length="211" mass="23575">MYSVVSLIEGLLPDRSSTSKQGVIVIPGTIDADFTGQVQILVYALQPPVTIPKGSKIAQIIAFENVLPHCQRPKEPHENYRMNRNLNFADHEVFLTLDLKNRLFRTVHLQRGSHQFKLNLLLDTGSDVSILNQQFWPSDWPLQAPTSYIVGVGKIRISTISADPICITLEDSPLVTAQLYVMPLPVKLAGLLGRDVLSQLGFVLTTDQHFY</sequence>
<keyword evidence="3" id="KW-0378">Hydrolase</keyword>
<gene>
    <name evidence="5" type="ORF">HGM15179_018172</name>
</gene>
<dbReference type="InterPro" id="IPR001969">
    <property type="entry name" value="Aspartic_peptidase_AS"/>
</dbReference>
<name>A0A8K1FZJ9_9PASS</name>
<evidence type="ECO:0000313" key="5">
    <source>
        <dbReference type="EMBL" id="TRZ08931.1"/>
    </source>
</evidence>
<dbReference type="GO" id="GO:0004190">
    <property type="term" value="F:aspartic-type endopeptidase activity"/>
    <property type="evidence" value="ECO:0007669"/>
    <property type="project" value="UniProtKB-KW"/>
</dbReference>
<dbReference type="SUPFAM" id="SSF51283">
    <property type="entry name" value="dUTPase-like"/>
    <property type="match status" value="1"/>
</dbReference>
<dbReference type="OrthoDB" id="9900537at2759"/>
<evidence type="ECO:0000259" key="4">
    <source>
        <dbReference type="PROSITE" id="PS50175"/>
    </source>
</evidence>
<dbReference type="SUPFAM" id="SSF50630">
    <property type="entry name" value="Acid proteases"/>
    <property type="match status" value="1"/>
</dbReference>
<comment type="caution">
    <text evidence="5">The sequence shown here is derived from an EMBL/GenBank/DDBJ whole genome shotgun (WGS) entry which is preliminary data.</text>
</comment>
<evidence type="ECO:0000256" key="2">
    <source>
        <dbReference type="ARBA" id="ARBA00022750"/>
    </source>
</evidence>
<keyword evidence="2" id="KW-0064">Aspartyl protease</keyword>
<dbReference type="Gene3D" id="2.40.70.10">
    <property type="entry name" value="Acid Proteases"/>
    <property type="match status" value="1"/>
</dbReference>
<dbReference type="CDD" id="cd07557">
    <property type="entry name" value="trimeric_dUTPase"/>
    <property type="match status" value="1"/>
</dbReference>
<dbReference type="InterPro" id="IPR033704">
    <property type="entry name" value="dUTPase_trimeric"/>
</dbReference>
<dbReference type="Proteomes" id="UP000796761">
    <property type="component" value="Unassembled WGS sequence"/>
</dbReference>
<keyword evidence="6" id="KW-1185">Reference proteome</keyword>
<dbReference type="Pfam" id="PF00077">
    <property type="entry name" value="RVP"/>
    <property type="match status" value="1"/>
</dbReference>
<dbReference type="GO" id="GO:0006508">
    <property type="term" value="P:proteolysis"/>
    <property type="evidence" value="ECO:0007669"/>
    <property type="project" value="UniProtKB-KW"/>
</dbReference>